<comment type="caution">
    <text evidence="1">The sequence shown here is derived from an EMBL/GenBank/DDBJ whole genome shotgun (WGS) entry which is preliminary data.</text>
</comment>
<gene>
    <name evidence="1" type="ORF">DM826_01225</name>
</gene>
<sequence>MDATHLDDALREAFDSPAADRRVVVRQATDLAAVGKPEADRGVALSVDDIVDNLQDAPDGADLVDRWNWWLGALELAYGGYQHFTVQAKAGDPALDT</sequence>
<evidence type="ECO:0000313" key="1">
    <source>
        <dbReference type="EMBL" id="RJX44760.1"/>
    </source>
</evidence>
<name>A0A3A6PR41_9EURY</name>
<organism evidence="1 2">
    <name type="scientific">Halonotius aquaticus</name>
    <dbReference type="NCBI Taxonomy" id="2216978"/>
    <lineage>
        <taxon>Archaea</taxon>
        <taxon>Methanobacteriati</taxon>
        <taxon>Methanobacteriota</taxon>
        <taxon>Stenosarchaea group</taxon>
        <taxon>Halobacteria</taxon>
        <taxon>Halobacteriales</taxon>
        <taxon>Haloferacaceae</taxon>
        <taxon>Halonotius</taxon>
    </lineage>
</organism>
<dbReference type="RefSeq" id="WP_120100483.1">
    <property type="nucleotide sequence ID" value="NZ_QKNY01000003.1"/>
</dbReference>
<dbReference type="EMBL" id="QKNY01000003">
    <property type="protein sequence ID" value="RJX44760.1"/>
    <property type="molecule type" value="Genomic_DNA"/>
</dbReference>
<keyword evidence="2" id="KW-1185">Reference proteome</keyword>
<dbReference type="InterPro" id="IPR058716">
    <property type="entry name" value="WNWW_dom-containing"/>
</dbReference>
<protein>
    <submittedName>
        <fullName evidence="1">Uncharacterized protein</fullName>
    </submittedName>
</protein>
<dbReference type="Proteomes" id="UP000276588">
    <property type="component" value="Unassembled WGS sequence"/>
</dbReference>
<dbReference type="AlphaFoldDB" id="A0A3A6PR41"/>
<dbReference type="OrthoDB" id="197908at2157"/>
<evidence type="ECO:0000313" key="2">
    <source>
        <dbReference type="Proteomes" id="UP000276588"/>
    </source>
</evidence>
<accession>A0A3A6PR41</accession>
<reference evidence="1 2" key="1">
    <citation type="submission" date="2018-06" db="EMBL/GenBank/DDBJ databases">
        <title>Halonotius sp. F13-13 a new haloarchaeeon isolated from a solar saltern from Isla Cristina, Huelva, Spain.</title>
        <authorList>
            <person name="Duran-Viseras A."/>
            <person name="Sanchez-Porro C."/>
            <person name="Ventosa A."/>
        </authorList>
    </citation>
    <scope>NUCLEOTIDE SEQUENCE [LARGE SCALE GENOMIC DNA]</scope>
    <source>
        <strain evidence="1 2">F13-13</strain>
    </source>
</reference>
<proteinExistence type="predicted"/>
<dbReference type="Pfam" id="PF26484">
    <property type="entry name" value="WNWW"/>
    <property type="match status" value="1"/>
</dbReference>